<reference evidence="1 2" key="1">
    <citation type="journal article" date="2021" name="Elife">
        <title>Chloroplast acquisition without the gene transfer in kleptoplastic sea slugs, Plakobranchus ocellatus.</title>
        <authorList>
            <person name="Maeda T."/>
            <person name="Takahashi S."/>
            <person name="Yoshida T."/>
            <person name="Shimamura S."/>
            <person name="Takaki Y."/>
            <person name="Nagai Y."/>
            <person name="Toyoda A."/>
            <person name="Suzuki Y."/>
            <person name="Arimoto A."/>
            <person name="Ishii H."/>
            <person name="Satoh N."/>
            <person name="Nishiyama T."/>
            <person name="Hasebe M."/>
            <person name="Maruyama T."/>
            <person name="Minagawa J."/>
            <person name="Obokata J."/>
            <person name="Shigenobu S."/>
        </authorList>
    </citation>
    <scope>NUCLEOTIDE SEQUENCE [LARGE SCALE GENOMIC DNA]</scope>
</reference>
<evidence type="ECO:0000313" key="1">
    <source>
        <dbReference type="EMBL" id="GFS10713.1"/>
    </source>
</evidence>
<sequence>MLMRNMNEKAGCLKLILPDAVYKLRTPDGLLRSQGCCRMASLFSGWNCFSCKPLRSFTFTACPSSRVKYQDLRLSPSWWENFRWDTNRAAVLRFKDDLKILR</sequence>
<dbReference type="AlphaFoldDB" id="A0AAV4IJM0"/>
<evidence type="ECO:0000313" key="2">
    <source>
        <dbReference type="Proteomes" id="UP000762676"/>
    </source>
</evidence>
<keyword evidence="2" id="KW-1185">Reference proteome</keyword>
<name>A0AAV4IJM0_9GAST</name>
<dbReference type="EMBL" id="BMAT01013347">
    <property type="protein sequence ID" value="GFS10713.1"/>
    <property type="molecule type" value="Genomic_DNA"/>
</dbReference>
<comment type="caution">
    <text evidence="1">The sequence shown here is derived from an EMBL/GenBank/DDBJ whole genome shotgun (WGS) entry which is preliminary data.</text>
</comment>
<accession>A0AAV4IJM0</accession>
<protein>
    <submittedName>
        <fullName evidence="1">Uncharacterized protein</fullName>
    </submittedName>
</protein>
<dbReference type="Proteomes" id="UP000762676">
    <property type="component" value="Unassembled WGS sequence"/>
</dbReference>
<gene>
    <name evidence="1" type="ORF">ElyMa_006652800</name>
</gene>
<proteinExistence type="predicted"/>
<organism evidence="1 2">
    <name type="scientific">Elysia marginata</name>
    <dbReference type="NCBI Taxonomy" id="1093978"/>
    <lineage>
        <taxon>Eukaryota</taxon>
        <taxon>Metazoa</taxon>
        <taxon>Spiralia</taxon>
        <taxon>Lophotrochozoa</taxon>
        <taxon>Mollusca</taxon>
        <taxon>Gastropoda</taxon>
        <taxon>Heterobranchia</taxon>
        <taxon>Euthyneura</taxon>
        <taxon>Panpulmonata</taxon>
        <taxon>Sacoglossa</taxon>
        <taxon>Placobranchoidea</taxon>
        <taxon>Plakobranchidae</taxon>
        <taxon>Elysia</taxon>
    </lineage>
</organism>